<dbReference type="RefSeq" id="WP_165188221.1">
    <property type="nucleotide sequence ID" value="NZ_LR699554.1"/>
</dbReference>
<evidence type="ECO:0000256" key="2">
    <source>
        <dbReference type="ARBA" id="ARBA00013064"/>
    </source>
</evidence>
<name>A0A5Q4ZL97_9BURK</name>
<gene>
    <name evidence="8" type="primary">wzb</name>
    <name evidence="8" type="ORF">PDMSB3_1356</name>
</gene>
<dbReference type="InterPro" id="IPR036196">
    <property type="entry name" value="Ptyr_pPase_sf"/>
</dbReference>
<dbReference type="PANTHER" id="PTHR11717">
    <property type="entry name" value="LOW MOLECULAR WEIGHT PROTEIN TYROSINE PHOSPHATASE"/>
    <property type="match status" value="1"/>
</dbReference>
<dbReference type="PRINTS" id="PR00719">
    <property type="entry name" value="LMWPTPASE"/>
</dbReference>
<dbReference type="GO" id="GO:0004725">
    <property type="term" value="F:protein tyrosine phosphatase activity"/>
    <property type="evidence" value="ECO:0007669"/>
    <property type="project" value="UniProtKB-EC"/>
</dbReference>
<comment type="catalytic activity">
    <reaction evidence="5">
        <text>O-phospho-L-tyrosyl-[protein] + H2O = L-tyrosyl-[protein] + phosphate</text>
        <dbReference type="Rhea" id="RHEA:10684"/>
        <dbReference type="Rhea" id="RHEA-COMP:10136"/>
        <dbReference type="Rhea" id="RHEA-COMP:20101"/>
        <dbReference type="ChEBI" id="CHEBI:15377"/>
        <dbReference type="ChEBI" id="CHEBI:43474"/>
        <dbReference type="ChEBI" id="CHEBI:46858"/>
        <dbReference type="ChEBI" id="CHEBI:61978"/>
        <dbReference type="EC" id="3.1.3.48"/>
    </reaction>
</comment>
<dbReference type="InterPro" id="IPR023485">
    <property type="entry name" value="Ptyr_pPase"/>
</dbReference>
<comment type="similarity">
    <text evidence="1">Belongs to the low molecular weight phosphotyrosine protein phosphatase family.</text>
</comment>
<proteinExistence type="inferred from homology"/>
<dbReference type="EC" id="3.1.3.48" evidence="2"/>
<accession>A0A5Q4ZL97</accession>
<dbReference type="Gene3D" id="3.40.50.2300">
    <property type="match status" value="1"/>
</dbReference>
<feature type="active site" description="Proton donor" evidence="6">
    <location>
        <position position="114"/>
    </location>
</feature>
<evidence type="ECO:0000259" key="7">
    <source>
        <dbReference type="SMART" id="SM00226"/>
    </source>
</evidence>
<dbReference type="SUPFAM" id="SSF52788">
    <property type="entry name" value="Phosphotyrosine protein phosphatases I"/>
    <property type="match status" value="1"/>
</dbReference>
<dbReference type="InterPro" id="IPR050438">
    <property type="entry name" value="LMW_PTPase"/>
</dbReference>
<dbReference type="InterPro" id="IPR017867">
    <property type="entry name" value="Tyr_phospatase_low_mol_wt"/>
</dbReference>
<keyword evidence="4" id="KW-0904">Protein phosphatase</keyword>
<evidence type="ECO:0000256" key="1">
    <source>
        <dbReference type="ARBA" id="ARBA00011063"/>
    </source>
</evidence>
<dbReference type="SMART" id="SM00226">
    <property type="entry name" value="LMWPc"/>
    <property type="match status" value="1"/>
</dbReference>
<evidence type="ECO:0000256" key="3">
    <source>
        <dbReference type="ARBA" id="ARBA00022801"/>
    </source>
</evidence>
<evidence type="ECO:0000313" key="9">
    <source>
        <dbReference type="Proteomes" id="UP000325811"/>
    </source>
</evidence>
<evidence type="ECO:0000313" key="8">
    <source>
        <dbReference type="EMBL" id="VVD32647.1"/>
    </source>
</evidence>
<evidence type="ECO:0000256" key="6">
    <source>
        <dbReference type="PIRSR" id="PIRSR617867-1"/>
    </source>
</evidence>
<reference evidence="8 9" key="1">
    <citation type="submission" date="2019-08" db="EMBL/GenBank/DDBJ databases">
        <authorList>
            <person name="Herpell B J."/>
        </authorList>
    </citation>
    <scope>NUCLEOTIDE SEQUENCE [LARGE SCALE GENOMIC DNA]</scope>
    <source>
        <strain evidence="9">Msb3</strain>
    </source>
</reference>
<dbReference type="AlphaFoldDB" id="A0A5Q4ZL97"/>
<dbReference type="PANTHER" id="PTHR11717:SF31">
    <property type="entry name" value="LOW MOLECULAR WEIGHT PROTEIN-TYROSINE-PHOSPHATASE ETP-RELATED"/>
    <property type="match status" value="1"/>
</dbReference>
<dbReference type="Proteomes" id="UP000325811">
    <property type="component" value="Chromosome II"/>
</dbReference>
<dbReference type="EMBL" id="LR699554">
    <property type="protein sequence ID" value="VVD32647.1"/>
    <property type="molecule type" value="Genomic_DNA"/>
</dbReference>
<evidence type="ECO:0000256" key="5">
    <source>
        <dbReference type="ARBA" id="ARBA00051722"/>
    </source>
</evidence>
<sequence length="146" mass="16006">MIDCILVVCEGNVCRSPMAQGLLARQFPGVRVMSAGLAALVGRSADPVAIELMAERDIDIGSHIAADLSLFHVRSADLVLSMTQEQRKGIETNYPFAKGKVYRLGEREGIDVLDPYRKGRAVFEIAVAQIERGVAHWSDAMVRLTH</sequence>
<evidence type="ECO:0000256" key="4">
    <source>
        <dbReference type="ARBA" id="ARBA00022912"/>
    </source>
</evidence>
<dbReference type="Pfam" id="PF01451">
    <property type="entry name" value="LMWPc"/>
    <property type="match status" value="1"/>
</dbReference>
<dbReference type="CDD" id="cd16343">
    <property type="entry name" value="LMWPTP"/>
    <property type="match status" value="1"/>
</dbReference>
<feature type="active site" description="Nucleophile" evidence="6">
    <location>
        <position position="9"/>
    </location>
</feature>
<protein>
    <recommendedName>
        <fullName evidence="2">protein-tyrosine-phosphatase</fullName>
        <ecNumber evidence="2">3.1.3.48</ecNumber>
    </recommendedName>
</protein>
<dbReference type="KEGG" id="pdio:PDMSB3_1356.1"/>
<keyword evidence="3 8" id="KW-0378">Hydrolase</keyword>
<keyword evidence="9" id="KW-1185">Reference proteome</keyword>
<organism evidence="8 9">
    <name type="scientific">Paraburkholderia dioscoreae</name>
    <dbReference type="NCBI Taxonomy" id="2604047"/>
    <lineage>
        <taxon>Bacteria</taxon>
        <taxon>Pseudomonadati</taxon>
        <taxon>Pseudomonadota</taxon>
        <taxon>Betaproteobacteria</taxon>
        <taxon>Burkholderiales</taxon>
        <taxon>Burkholderiaceae</taxon>
        <taxon>Paraburkholderia</taxon>
    </lineage>
</organism>
<feature type="active site" evidence="6">
    <location>
        <position position="15"/>
    </location>
</feature>
<feature type="domain" description="Phosphotyrosine protein phosphatase I" evidence="7">
    <location>
        <begin position="5"/>
        <end position="140"/>
    </location>
</feature>